<keyword evidence="3" id="KW-1185">Reference proteome</keyword>
<keyword evidence="1" id="KW-0472">Membrane</keyword>
<feature type="transmembrane region" description="Helical" evidence="1">
    <location>
        <begin position="6"/>
        <end position="25"/>
    </location>
</feature>
<evidence type="ECO:0000313" key="2">
    <source>
        <dbReference type="EMBL" id="KAH7140803.1"/>
    </source>
</evidence>
<dbReference type="OrthoDB" id="5001562at2759"/>
<evidence type="ECO:0000313" key="3">
    <source>
        <dbReference type="Proteomes" id="UP000738349"/>
    </source>
</evidence>
<dbReference type="AlphaFoldDB" id="A0A9P9ENC0"/>
<evidence type="ECO:0000256" key="1">
    <source>
        <dbReference type="SAM" id="Phobius"/>
    </source>
</evidence>
<keyword evidence="1" id="KW-1133">Transmembrane helix</keyword>
<gene>
    <name evidence="2" type="ORF">EDB81DRAFT_885511</name>
</gene>
<accession>A0A9P9ENC0</accession>
<sequence length="180" mass="20152">MGAPTVLALIVGFAALPVYYAWLIISNYEIAKQTGLRTIIAPGNLMNPAEGIDWQRHSRPTAGSFNELTNNMVWAESLRQSRQLQEHCLACGDGTNVIADISWQFAPKVLMRASFGKEYDFKFPSDPQDSAETGQFTSLSSRKGAEVMDYYETLQLILKNCTLSAFFDPDYWRNGAVINR</sequence>
<proteinExistence type="predicted"/>
<dbReference type="Proteomes" id="UP000738349">
    <property type="component" value="Unassembled WGS sequence"/>
</dbReference>
<name>A0A9P9ENC0_9HYPO</name>
<keyword evidence="1" id="KW-0812">Transmembrane</keyword>
<reference evidence="2" key="1">
    <citation type="journal article" date="2021" name="Nat. Commun.">
        <title>Genetic determinants of endophytism in the Arabidopsis root mycobiome.</title>
        <authorList>
            <person name="Mesny F."/>
            <person name="Miyauchi S."/>
            <person name="Thiergart T."/>
            <person name="Pickel B."/>
            <person name="Atanasova L."/>
            <person name="Karlsson M."/>
            <person name="Huettel B."/>
            <person name="Barry K.W."/>
            <person name="Haridas S."/>
            <person name="Chen C."/>
            <person name="Bauer D."/>
            <person name="Andreopoulos W."/>
            <person name="Pangilinan J."/>
            <person name="LaButti K."/>
            <person name="Riley R."/>
            <person name="Lipzen A."/>
            <person name="Clum A."/>
            <person name="Drula E."/>
            <person name="Henrissat B."/>
            <person name="Kohler A."/>
            <person name="Grigoriev I.V."/>
            <person name="Martin F.M."/>
            <person name="Hacquard S."/>
        </authorList>
    </citation>
    <scope>NUCLEOTIDE SEQUENCE</scope>
    <source>
        <strain evidence="2">MPI-CAGE-AT-0147</strain>
    </source>
</reference>
<organism evidence="2 3">
    <name type="scientific">Dactylonectria macrodidyma</name>
    <dbReference type="NCBI Taxonomy" id="307937"/>
    <lineage>
        <taxon>Eukaryota</taxon>
        <taxon>Fungi</taxon>
        <taxon>Dikarya</taxon>
        <taxon>Ascomycota</taxon>
        <taxon>Pezizomycotina</taxon>
        <taxon>Sordariomycetes</taxon>
        <taxon>Hypocreomycetidae</taxon>
        <taxon>Hypocreales</taxon>
        <taxon>Nectriaceae</taxon>
        <taxon>Dactylonectria</taxon>
    </lineage>
</organism>
<comment type="caution">
    <text evidence="2">The sequence shown here is derived from an EMBL/GenBank/DDBJ whole genome shotgun (WGS) entry which is preliminary data.</text>
</comment>
<dbReference type="EMBL" id="JAGMUV010000011">
    <property type="protein sequence ID" value="KAH7140803.1"/>
    <property type="molecule type" value="Genomic_DNA"/>
</dbReference>
<protein>
    <submittedName>
        <fullName evidence="2">Uncharacterized protein</fullName>
    </submittedName>
</protein>